<comment type="cofactor">
    <cofactor evidence="10">
        <name>Mg(2+)</name>
        <dbReference type="ChEBI" id="CHEBI:18420"/>
    </cofactor>
</comment>
<dbReference type="KEGG" id="rpe:RPE_1507"/>
<dbReference type="InterPro" id="IPR006549">
    <property type="entry name" value="HAD-SF_hydro_IIIA"/>
</dbReference>
<keyword evidence="3 10" id="KW-0479">Metal-binding</keyword>
<evidence type="ECO:0000313" key="11">
    <source>
        <dbReference type="EMBL" id="ABJ05457.1"/>
    </source>
</evidence>
<evidence type="ECO:0000256" key="3">
    <source>
        <dbReference type="ARBA" id="ARBA00022723"/>
    </source>
</evidence>
<dbReference type="InterPro" id="IPR004446">
    <property type="entry name" value="Heptose_bisP_phosphatase"/>
</dbReference>
<dbReference type="GO" id="GO:0005975">
    <property type="term" value="P:carbohydrate metabolic process"/>
    <property type="evidence" value="ECO:0007669"/>
    <property type="project" value="InterPro"/>
</dbReference>
<dbReference type="STRING" id="316055.RPE_1507"/>
<dbReference type="HOGENOM" id="CLU_085077_2_2_5"/>
<keyword evidence="5 7" id="KW-0119">Carbohydrate metabolism</keyword>
<dbReference type="NCBIfam" id="TIGR01662">
    <property type="entry name" value="HAD-SF-IIIA"/>
    <property type="match status" value="1"/>
</dbReference>
<feature type="binding site" evidence="10">
    <location>
        <position position="9"/>
    </location>
    <ligand>
        <name>Mg(2+)</name>
        <dbReference type="ChEBI" id="CHEBI:18420"/>
    </ligand>
</feature>
<evidence type="ECO:0000256" key="4">
    <source>
        <dbReference type="ARBA" id="ARBA00022801"/>
    </source>
</evidence>
<keyword evidence="10" id="KW-0862">Zinc</keyword>
<accession>Q07RH7</accession>
<keyword evidence="10" id="KW-0460">Magnesium</keyword>
<feature type="binding site" evidence="10">
    <location>
        <position position="91"/>
    </location>
    <ligand>
        <name>Zn(2+)</name>
        <dbReference type="ChEBI" id="CHEBI:29105"/>
    </ligand>
</feature>
<dbReference type="EMBL" id="CP000463">
    <property type="protein sequence ID" value="ABJ05457.1"/>
    <property type="molecule type" value="Genomic_DNA"/>
</dbReference>
<dbReference type="PIRSF" id="PIRSF004682">
    <property type="entry name" value="GmhB"/>
    <property type="match status" value="1"/>
</dbReference>
<dbReference type="OrthoDB" id="9814110at2"/>
<dbReference type="NCBIfam" id="TIGR01656">
    <property type="entry name" value="Histidinol-ppas"/>
    <property type="match status" value="1"/>
</dbReference>
<name>Q07RH7_RHOP5</name>
<evidence type="ECO:0000256" key="10">
    <source>
        <dbReference type="PIRSR" id="PIRSR004682-4"/>
    </source>
</evidence>
<organism evidence="11">
    <name type="scientific">Rhodopseudomonas palustris (strain BisA53)</name>
    <dbReference type="NCBI Taxonomy" id="316055"/>
    <lineage>
        <taxon>Bacteria</taxon>
        <taxon>Pseudomonadati</taxon>
        <taxon>Pseudomonadota</taxon>
        <taxon>Alphaproteobacteria</taxon>
        <taxon>Hyphomicrobiales</taxon>
        <taxon>Nitrobacteraceae</taxon>
        <taxon>Rhodopseudomonas</taxon>
    </lineage>
</organism>
<feature type="binding site" evidence="10">
    <location>
        <position position="93"/>
    </location>
    <ligand>
        <name>Zn(2+)</name>
        <dbReference type="ChEBI" id="CHEBI:29105"/>
    </ligand>
</feature>
<evidence type="ECO:0000256" key="9">
    <source>
        <dbReference type="PIRSR" id="PIRSR004682-3"/>
    </source>
</evidence>
<feature type="site" description="Contributes to substrate recognition" evidence="9">
    <location>
        <position position="102"/>
    </location>
</feature>
<comment type="cofactor">
    <cofactor evidence="10">
        <name>Zn(2+)</name>
        <dbReference type="ChEBI" id="CHEBI:29105"/>
    </cofactor>
</comment>
<feature type="binding site" evidence="10">
    <location>
        <position position="11"/>
    </location>
    <ligand>
        <name>Mg(2+)</name>
        <dbReference type="ChEBI" id="CHEBI:18420"/>
    </ligand>
</feature>
<dbReference type="Pfam" id="PF13242">
    <property type="entry name" value="Hydrolase_like"/>
    <property type="match status" value="1"/>
</dbReference>
<evidence type="ECO:0000256" key="1">
    <source>
        <dbReference type="ARBA" id="ARBA00004496"/>
    </source>
</evidence>
<dbReference type="InterPro" id="IPR036412">
    <property type="entry name" value="HAD-like_sf"/>
</dbReference>
<evidence type="ECO:0000256" key="5">
    <source>
        <dbReference type="ARBA" id="ARBA00023277"/>
    </source>
</evidence>
<feature type="site" description="Stabilizes the phosphoryl group" evidence="9">
    <location>
        <position position="103"/>
    </location>
</feature>
<dbReference type="eggNOG" id="COG0241">
    <property type="taxonomic scope" value="Bacteria"/>
</dbReference>
<feature type="binding site" evidence="10">
    <location>
        <position position="99"/>
    </location>
    <ligand>
        <name>Zn(2+)</name>
        <dbReference type="ChEBI" id="CHEBI:29105"/>
    </ligand>
</feature>
<protein>
    <recommendedName>
        <fullName evidence="6 7">D,D-heptose 1,7-bisphosphate phosphatase</fullName>
        <ecNumber evidence="7">3.1.3.-</ecNumber>
    </recommendedName>
</protein>
<evidence type="ECO:0000256" key="7">
    <source>
        <dbReference type="PIRNR" id="PIRNR004682"/>
    </source>
</evidence>
<comment type="subcellular location">
    <subcellularLocation>
        <location evidence="1 7">Cytoplasm</location>
    </subcellularLocation>
</comment>
<dbReference type="AlphaFoldDB" id="Q07RH7"/>
<dbReference type="GO" id="GO:0046872">
    <property type="term" value="F:metal ion binding"/>
    <property type="evidence" value="ECO:0007669"/>
    <property type="project" value="UniProtKB-KW"/>
</dbReference>
<dbReference type="Gene3D" id="3.40.50.1000">
    <property type="entry name" value="HAD superfamily/HAD-like"/>
    <property type="match status" value="1"/>
</dbReference>
<evidence type="ECO:0000256" key="8">
    <source>
        <dbReference type="PIRSR" id="PIRSR004682-1"/>
    </source>
</evidence>
<dbReference type="GO" id="GO:0016791">
    <property type="term" value="F:phosphatase activity"/>
    <property type="evidence" value="ECO:0007669"/>
    <property type="project" value="InterPro"/>
</dbReference>
<feature type="active site" description="Nucleophile" evidence="8">
    <location>
        <position position="11"/>
    </location>
</feature>
<feature type="active site" description="Nucleophile" evidence="8">
    <location>
        <position position="9"/>
    </location>
</feature>
<sequence length="186" mass="20261">MDARAVFLDRDGVLVVPEFRDGRSFAPTTIEKFQIDDAAPECLASLKQAGFLLVVVTNQPDLGKGLIAPAVMDEMNRRLRAALPVDDVRICPHRQDQHCDCRKPLPGMLVAAAEQLGIALVRSFMVGDRASDIAAGRAAGCRTVFLDLDYTAEPKPRDADSSVRSLREATAWILAANRNEVHHAAT</sequence>
<reference evidence="11" key="1">
    <citation type="submission" date="2006-09" db="EMBL/GenBank/DDBJ databases">
        <title>Complete sequence of Rhodopseudomonas palustris BisA53.</title>
        <authorList>
            <consortium name="US DOE Joint Genome Institute"/>
            <person name="Copeland A."/>
            <person name="Lucas S."/>
            <person name="Lapidus A."/>
            <person name="Barry K."/>
            <person name="Detter J.C."/>
            <person name="Glavina del Rio T."/>
            <person name="Hammon N."/>
            <person name="Israni S."/>
            <person name="Dalin E."/>
            <person name="Tice H."/>
            <person name="Pitluck S."/>
            <person name="Chain P."/>
            <person name="Malfatti S."/>
            <person name="Shin M."/>
            <person name="Vergez L."/>
            <person name="Schmutz J."/>
            <person name="Larimer F."/>
            <person name="Land M."/>
            <person name="Hauser L."/>
            <person name="Pelletier D.A."/>
            <person name="Kyrpides N."/>
            <person name="Kim E."/>
            <person name="Harwood C.S."/>
            <person name="Oda Y."/>
            <person name="Richardson P."/>
        </authorList>
    </citation>
    <scope>NUCLEOTIDE SEQUENCE [LARGE SCALE GENOMIC DNA]</scope>
    <source>
        <strain evidence="11">BisA53</strain>
    </source>
</reference>
<comment type="similarity">
    <text evidence="7">Belongs to the gmhB family.</text>
</comment>
<feature type="site" description="Stabilizes the phosphoryl group" evidence="9">
    <location>
        <position position="57"/>
    </location>
</feature>
<dbReference type="GO" id="GO:0005737">
    <property type="term" value="C:cytoplasm"/>
    <property type="evidence" value="ECO:0007669"/>
    <property type="project" value="UniProtKB-SubCell"/>
</dbReference>
<keyword evidence="4 7" id="KW-0378">Hydrolase</keyword>
<dbReference type="PANTHER" id="PTHR42891:SF1">
    <property type="entry name" value="D-GLYCERO-BETA-D-MANNO-HEPTOSE-1,7-BISPHOSPHATE 7-PHOSPHATASE"/>
    <property type="match status" value="1"/>
</dbReference>
<dbReference type="PANTHER" id="PTHR42891">
    <property type="entry name" value="D-GLYCERO-BETA-D-MANNO-HEPTOSE-1,7-BISPHOSPHATE 7-PHOSPHATASE"/>
    <property type="match status" value="1"/>
</dbReference>
<feature type="binding site" evidence="10">
    <location>
        <position position="128"/>
    </location>
    <ligand>
        <name>Mg(2+)</name>
        <dbReference type="ChEBI" id="CHEBI:18420"/>
    </ligand>
</feature>
<evidence type="ECO:0000256" key="6">
    <source>
        <dbReference type="ARBA" id="ARBA00031828"/>
    </source>
</evidence>
<dbReference type="InterPro" id="IPR006543">
    <property type="entry name" value="Histidinol-phos"/>
</dbReference>
<dbReference type="InterPro" id="IPR023214">
    <property type="entry name" value="HAD_sf"/>
</dbReference>
<evidence type="ECO:0000256" key="2">
    <source>
        <dbReference type="ARBA" id="ARBA00022490"/>
    </source>
</evidence>
<dbReference type="SUPFAM" id="SSF56784">
    <property type="entry name" value="HAD-like"/>
    <property type="match status" value="1"/>
</dbReference>
<feature type="binding site" evidence="10">
    <location>
        <position position="101"/>
    </location>
    <ligand>
        <name>Zn(2+)</name>
        <dbReference type="ChEBI" id="CHEBI:29105"/>
    </ligand>
</feature>
<gene>
    <name evidence="11" type="ordered locus">RPE_1507</name>
</gene>
<dbReference type="EC" id="3.1.3.-" evidence="7"/>
<proteinExistence type="inferred from homology"/>
<keyword evidence="2 7" id="KW-0963">Cytoplasm</keyword>
<dbReference type="CDD" id="cd07503">
    <property type="entry name" value="HAD_HisB-N"/>
    <property type="match status" value="1"/>
</dbReference>